<keyword evidence="1" id="KW-0479">Metal-binding</keyword>
<dbReference type="GO" id="GO:0008270">
    <property type="term" value="F:zinc ion binding"/>
    <property type="evidence" value="ECO:0007669"/>
    <property type="project" value="UniProtKB-KW"/>
</dbReference>
<keyword evidence="11" id="KW-1185">Reference proteome</keyword>
<feature type="short sequence motif" description="GXGXXG" evidence="6">
    <location>
        <begin position="500"/>
        <end position="505"/>
    </location>
</feature>
<feature type="domain" description="RING-type" evidence="8">
    <location>
        <begin position="430"/>
        <end position="464"/>
    </location>
</feature>
<feature type="active site" description="Proton acceptor" evidence="6">
    <location>
        <position position="690"/>
    </location>
</feature>
<dbReference type="PROSITE" id="PS00518">
    <property type="entry name" value="ZF_RING_1"/>
    <property type="match status" value="1"/>
</dbReference>
<feature type="short sequence motif" description="DGA/G" evidence="6">
    <location>
        <begin position="690"/>
        <end position="692"/>
    </location>
</feature>
<dbReference type="AlphaFoldDB" id="A0A6A6DQM3"/>
<keyword evidence="6" id="KW-0378">Hydrolase</keyword>
<dbReference type="InterPro" id="IPR016035">
    <property type="entry name" value="Acyl_Trfase/lysoPLipase"/>
</dbReference>
<dbReference type="SUPFAM" id="SSF52151">
    <property type="entry name" value="FabD/lysophospholipase-like"/>
    <property type="match status" value="1"/>
</dbReference>
<dbReference type="PROSITE" id="PS51635">
    <property type="entry name" value="PNPLA"/>
    <property type="match status" value="1"/>
</dbReference>
<evidence type="ECO:0000313" key="10">
    <source>
        <dbReference type="EMBL" id="KAF2181285.1"/>
    </source>
</evidence>
<keyword evidence="3" id="KW-0862">Zinc</keyword>
<dbReference type="CDD" id="cd07199">
    <property type="entry name" value="Pat17_PNPLA8_PNPLA9_like"/>
    <property type="match status" value="1"/>
</dbReference>
<evidence type="ECO:0000256" key="7">
    <source>
        <dbReference type="SAM" id="MobiDB-lite"/>
    </source>
</evidence>
<evidence type="ECO:0000256" key="6">
    <source>
        <dbReference type="PROSITE-ProRule" id="PRU01161"/>
    </source>
</evidence>
<dbReference type="PROSITE" id="PS50089">
    <property type="entry name" value="ZF_RING_2"/>
    <property type="match status" value="1"/>
</dbReference>
<organism evidence="10 11">
    <name type="scientific">Zopfia rhizophila CBS 207.26</name>
    <dbReference type="NCBI Taxonomy" id="1314779"/>
    <lineage>
        <taxon>Eukaryota</taxon>
        <taxon>Fungi</taxon>
        <taxon>Dikarya</taxon>
        <taxon>Ascomycota</taxon>
        <taxon>Pezizomycotina</taxon>
        <taxon>Dothideomycetes</taxon>
        <taxon>Dothideomycetes incertae sedis</taxon>
        <taxon>Zopfiaceae</taxon>
        <taxon>Zopfia</taxon>
    </lineage>
</organism>
<keyword evidence="6" id="KW-0442">Lipid degradation</keyword>
<dbReference type="PANTHER" id="PTHR24185">
    <property type="entry name" value="CALCIUM-INDEPENDENT PHOSPHOLIPASE A2-GAMMA"/>
    <property type="match status" value="1"/>
</dbReference>
<keyword evidence="4 6" id="KW-0443">Lipid metabolism</keyword>
<comment type="caution">
    <text evidence="6">Lacks conserved residue(s) required for the propagation of feature annotation.</text>
</comment>
<evidence type="ECO:0000259" key="9">
    <source>
        <dbReference type="PROSITE" id="PS51635"/>
    </source>
</evidence>
<evidence type="ECO:0000313" key="11">
    <source>
        <dbReference type="Proteomes" id="UP000800200"/>
    </source>
</evidence>
<dbReference type="PANTHER" id="PTHR24185:SF8">
    <property type="entry name" value="PNPLA DOMAIN-CONTAINING PROTEIN"/>
    <property type="match status" value="1"/>
</dbReference>
<feature type="region of interest" description="Disordered" evidence="7">
    <location>
        <begin position="938"/>
        <end position="968"/>
    </location>
</feature>
<evidence type="ECO:0000256" key="2">
    <source>
        <dbReference type="ARBA" id="ARBA00022771"/>
    </source>
</evidence>
<proteinExistence type="predicted"/>
<dbReference type="InterPro" id="IPR002641">
    <property type="entry name" value="PNPLA_dom"/>
</dbReference>
<reference evidence="10" key="1">
    <citation type="journal article" date="2020" name="Stud. Mycol.">
        <title>101 Dothideomycetes genomes: a test case for predicting lifestyles and emergence of pathogens.</title>
        <authorList>
            <person name="Haridas S."/>
            <person name="Albert R."/>
            <person name="Binder M."/>
            <person name="Bloem J."/>
            <person name="Labutti K."/>
            <person name="Salamov A."/>
            <person name="Andreopoulos B."/>
            <person name="Baker S."/>
            <person name="Barry K."/>
            <person name="Bills G."/>
            <person name="Bluhm B."/>
            <person name="Cannon C."/>
            <person name="Castanera R."/>
            <person name="Culley D."/>
            <person name="Daum C."/>
            <person name="Ezra D."/>
            <person name="Gonzalez J."/>
            <person name="Henrissat B."/>
            <person name="Kuo A."/>
            <person name="Liang C."/>
            <person name="Lipzen A."/>
            <person name="Lutzoni F."/>
            <person name="Magnuson J."/>
            <person name="Mondo S."/>
            <person name="Nolan M."/>
            <person name="Ohm R."/>
            <person name="Pangilinan J."/>
            <person name="Park H.-J."/>
            <person name="Ramirez L."/>
            <person name="Alfaro M."/>
            <person name="Sun H."/>
            <person name="Tritt A."/>
            <person name="Yoshinaga Y."/>
            <person name="Zwiers L.-H."/>
            <person name="Turgeon B."/>
            <person name="Goodwin S."/>
            <person name="Spatafora J."/>
            <person name="Crous P."/>
            <person name="Grigoriev I."/>
        </authorList>
    </citation>
    <scope>NUCLEOTIDE SEQUENCE</scope>
    <source>
        <strain evidence="10">CBS 207.26</strain>
    </source>
</reference>
<name>A0A6A6DQM3_9PEZI</name>
<protein>
    <submittedName>
        <fullName evidence="10">FabD/lysophospholipase-like protein</fullName>
    </submittedName>
</protein>
<dbReference type="Proteomes" id="UP000800200">
    <property type="component" value="Unassembled WGS sequence"/>
</dbReference>
<gene>
    <name evidence="10" type="ORF">K469DRAFT_589682</name>
</gene>
<keyword evidence="2 5" id="KW-0863">Zinc-finger</keyword>
<evidence type="ECO:0000256" key="4">
    <source>
        <dbReference type="ARBA" id="ARBA00023098"/>
    </source>
</evidence>
<evidence type="ECO:0000256" key="3">
    <source>
        <dbReference type="ARBA" id="ARBA00022833"/>
    </source>
</evidence>
<dbReference type="InterPro" id="IPR017907">
    <property type="entry name" value="Znf_RING_CS"/>
</dbReference>
<dbReference type="GO" id="GO:0046486">
    <property type="term" value="P:glycerolipid metabolic process"/>
    <property type="evidence" value="ECO:0007669"/>
    <property type="project" value="UniProtKB-ARBA"/>
</dbReference>
<evidence type="ECO:0000259" key="8">
    <source>
        <dbReference type="PROSITE" id="PS50089"/>
    </source>
</evidence>
<dbReference type="GO" id="GO:0047499">
    <property type="term" value="F:calcium-independent phospholipase A2 activity"/>
    <property type="evidence" value="ECO:0007669"/>
    <property type="project" value="TreeGrafter"/>
</dbReference>
<dbReference type="OrthoDB" id="194358at2759"/>
<dbReference type="EMBL" id="ML994653">
    <property type="protein sequence ID" value="KAF2181285.1"/>
    <property type="molecule type" value="Genomic_DNA"/>
</dbReference>
<dbReference type="CDD" id="cd16449">
    <property type="entry name" value="RING-HC"/>
    <property type="match status" value="1"/>
</dbReference>
<accession>A0A6A6DQM3</accession>
<dbReference type="GO" id="GO:0016020">
    <property type="term" value="C:membrane"/>
    <property type="evidence" value="ECO:0007669"/>
    <property type="project" value="TreeGrafter"/>
</dbReference>
<dbReference type="GO" id="GO:0016042">
    <property type="term" value="P:lipid catabolic process"/>
    <property type="evidence" value="ECO:0007669"/>
    <property type="project" value="UniProtKB-UniRule"/>
</dbReference>
<feature type="domain" description="PNPLA" evidence="9">
    <location>
        <begin position="496"/>
        <end position="703"/>
    </location>
</feature>
<dbReference type="Gene3D" id="3.40.1090.10">
    <property type="entry name" value="Cytosolic phospholipase A2 catalytic domain"/>
    <property type="match status" value="1"/>
</dbReference>
<feature type="active site" description="Nucleophile" evidence="6">
    <location>
        <position position="534"/>
    </location>
</feature>
<evidence type="ECO:0000256" key="1">
    <source>
        <dbReference type="ARBA" id="ARBA00022723"/>
    </source>
</evidence>
<dbReference type="InterPro" id="IPR001841">
    <property type="entry name" value="Znf_RING"/>
</dbReference>
<evidence type="ECO:0000256" key="5">
    <source>
        <dbReference type="PROSITE-ProRule" id="PRU00175"/>
    </source>
</evidence>
<dbReference type="GO" id="GO:0019369">
    <property type="term" value="P:arachidonate metabolic process"/>
    <property type="evidence" value="ECO:0007669"/>
    <property type="project" value="TreeGrafter"/>
</dbReference>
<sequence>MKACEHSHWLSLQKSKQETILFETCVLQRLVNMLPDPDRQYPVLCVLLGNAAKAEALEELSLGVKLRNSKSNKPRGDLHLYCDSSSAKSDFPLFVADGVLPFRGRGGKVLTSKACQNLKVRKFEPAVESADVSQMDDLADSLYSRLLAPFTSVFCIFSADCGGIQHLVRRLLVWFQRSQSSTLLSFAPPRLLIVMETTTSPRRAEEAFKKTILSLVESNAKDGIKCWDWDIEVLAYCPGHSRPYRRLRDRLLNLSEQSRKEKQNDGSLFNGRHLAAFFTRSCTHFSRARDKPFDFIRATRSQNPVPSNLSEHLSRFIGQMRLTQNSIRVAALIIASSLQLDSYPPESHPFEPRQIFASLYKDPCSDAAAPHALQTGNDVPGGFVQMVERNLVDCFFELRRKPNMTVADIHRTRIAVFNTLWRVLFSEQTCLMCLQRIPEFSLPCGHAICEICLKIFGLEDIDCPWSYFVPSCFLCGAELENVKFKLKPDTAGVVVLSIDGGGIRGIGPLQTLQLLQEKVPFPIQENVDVVYGTSSISALGMFHNGWSPEYCAQIFKKLAKEAFTPRKSCCIPFLSCFVNLFVSYLLGVYPASNIERVLKDGFGRETSILQGSHAVANGVKIGVPAIIYPQTLPSVFTNYVGKGVRSRDCGYQAIGPNDQRIPVWQIVRGATAAPWYFTPFWMHKIGYVEDGGQWLNNPVVLLIWEVSVIWPSISEPDLVISLGTGSSKDQTLSLGRPDQKWTWGWGVIPRLYRTFMWSMSGKKIWQEFRNYHRTNTRAQHFRFDVEFEGAEPALDDLSKMEGIAARVRAQLKNAPDIEAAAQCLTATRFYFELVSRPRRSGDLYEGSGHIYCRLPCATTSLQDLLQQLKDRCAVFLLDGQPIMAPIDWSLYTNVTFRKKVDFRVNTEISITLKLEGHEARHISGSPFQVEALVKNQGIDAEFGRPDHKKRKMEDESSEGPTKRQRVNK</sequence>